<evidence type="ECO:0000313" key="2">
    <source>
        <dbReference type="EMBL" id="RSM47862.1"/>
    </source>
</evidence>
<protein>
    <submittedName>
        <fullName evidence="2">Uncharacterized protein</fullName>
    </submittedName>
</protein>
<organism evidence="2 3">
    <name type="scientific">Amycolatopsis balhimycina DSM 5908</name>
    <dbReference type="NCBI Taxonomy" id="1081091"/>
    <lineage>
        <taxon>Bacteria</taxon>
        <taxon>Bacillati</taxon>
        <taxon>Actinomycetota</taxon>
        <taxon>Actinomycetes</taxon>
        <taxon>Pseudonocardiales</taxon>
        <taxon>Pseudonocardiaceae</taxon>
        <taxon>Amycolatopsis</taxon>
    </lineage>
</organism>
<reference evidence="2 3" key="1">
    <citation type="submission" date="2018-05" db="EMBL/GenBank/DDBJ databases">
        <title>Evolution of GPA BGCs.</title>
        <authorList>
            <person name="Waglechner N."/>
            <person name="Wright G.D."/>
        </authorList>
    </citation>
    <scope>NUCLEOTIDE SEQUENCE [LARGE SCALE GENOMIC DNA]</scope>
    <source>
        <strain evidence="2 3">DSM 5908</strain>
    </source>
</reference>
<dbReference type="EMBL" id="QHHU01000008">
    <property type="protein sequence ID" value="RSM47862.1"/>
    <property type="molecule type" value="Genomic_DNA"/>
</dbReference>
<evidence type="ECO:0000313" key="3">
    <source>
        <dbReference type="Proteomes" id="UP000286716"/>
    </source>
</evidence>
<sequence length="100" mass="10533">MQLELLVPRERPHPRRPVPTLSPISESEFAETHRRSLHLAVEAGVGIAAGSDLAPRPHVDLATELRLLAAVLGDAAALKAAASSRACARTSCCSTARTST</sequence>
<dbReference type="Proteomes" id="UP000286716">
    <property type="component" value="Unassembled WGS sequence"/>
</dbReference>
<dbReference type="AlphaFoldDB" id="A0A428WXP5"/>
<dbReference type="Gene3D" id="3.20.20.140">
    <property type="entry name" value="Metal-dependent hydrolases"/>
    <property type="match status" value="1"/>
</dbReference>
<comment type="caution">
    <text evidence="2">The sequence shown here is derived from an EMBL/GenBank/DDBJ whole genome shotgun (WGS) entry which is preliminary data.</text>
</comment>
<dbReference type="InterPro" id="IPR032466">
    <property type="entry name" value="Metal_Hydrolase"/>
</dbReference>
<proteinExistence type="predicted"/>
<feature type="region of interest" description="Disordered" evidence="1">
    <location>
        <begin position="1"/>
        <end position="22"/>
    </location>
</feature>
<gene>
    <name evidence="2" type="ORF">DMA12_07800</name>
</gene>
<name>A0A428WXP5_AMYBA</name>
<keyword evidence="3" id="KW-1185">Reference proteome</keyword>
<dbReference type="SUPFAM" id="SSF51556">
    <property type="entry name" value="Metallo-dependent hydrolases"/>
    <property type="match status" value="1"/>
</dbReference>
<dbReference type="RefSeq" id="WP_020644826.1">
    <property type="nucleotide sequence ID" value="NZ_QHHU01000008.1"/>
</dbReference>
<accession>A0A428WXP5</accession>
<evidence type="ECO:0000256" key="1">
    <source>
        <dbReference type="SAM" id="MobiDB-lite"/>
    </source>
</evidence>